<dbReference type="SUPFAM" id="SSF47323">
    <property type="entry name" value="Anticodon-binding domain of a subclass of class I aminoacyl-tRNA synthetases"/>
    <property type="match status" value="1"/>
</dbReference>
<feature type="domain" description="Methionyl/Valyl/Leucyl/Isoleucyl-tRNA synthetase anticodon-binding" evidence="13">
    <location>
        <begin position="693"/>
        <end position="818"/>
    </location>
</feature>
<dbReference type="PANTHER" id="PTHR43740">
    <property type="entry name" value="LEUCYL-TRNA SYNTHETASE"/>
    <property type="match status" value="1"/>
</dbReference>
<evidence type="ECO:0000259" key="12">
    <source>
        <dbReference type="Pfam" id="PF00133"/>
    </source>
</evidence>
<comment type="catalytic activity">
    <reaction evidence="10">
        <text>tRNA(Leu) + L-leucine + ATP = L-leucyl-tRNA(Leu) + AMP + diphosphate</text>
        <dbReference type="Rhea" id="RHEA:11688"/>
        <dbReference type="Rhea" id="RHEA-COMP:9613"/>
        <dbReference type="Rhea" id="RHEA-COMP:9622"/>
        <dbReference type="ChEBI" id="CHEBI:30616"/>
        <dbReference type="ChEBI" id="CHEBI:33019"/>
        <dbReference type="ChEBI" id="CHEBI:57427"/>
        <dbReference type="ChEBI" id="CHEBI:78442"/>
        <dbReference type="ChEBI" id="CHEBI:78494"/>
        <dbReference type="ChEBI" id="CHEBI:456215"/>
        <dbReference type="EC" id="6.1.1.4"/>
    </reaction>
</comment>
<evidence type="ECO:0000313" key="14">
    <source>
        <dbReference type="EMBL" id="KOX74356.1"/>
    </source>
</evidence>
<evidence type="ECO:0000256" key="1">
    <source>
        <dbReference type="ARBA" id="ARBA00004173"/>
    </source>
</evidence>
<sequence>MKITKSFMSHYMINTFFRNMICRYVSCGINQFSNKDITDEIKKSIEKYWKDKVNLHQYDDTDNTRKRFYVLSMFPYPSGTLHMGHVRVYTISDTVARFYRMKGYNVLHPIGWDAFGLPAENAAFEKKLDPVVWTYDNIKTMRNQLNSLNYSFDWSREFATCDPEYYKWTQELFLKLFDRDLVYRKESFVNWDPIDETVLAEEQIDTNSCSWRSGAKVEKRLLNQWFIRTIPFAKSLSEGLNDPTLKEWRDIKTIQQNWIGDCNGTSFELQLIGNIPNYPKTTNIWTNYPEFIEYAKFIAISPKSLLNRSEYCKDVVEGIQIINAKVVNPFSGNELPIFVTDKITFPNFRDTHLGIPSVSMDDYQFSELIGLKFTRHSIRSYEEQQKKRLEILSKARKWKIGGYPVGSRLQDWLISRQRYWGTPIPIIYCSHCGIQPVPRDKLPVVLPNVAFSSSSKKSILREMKDWLNTSCPKCGGEAVRESDTMDTFVDSSWYYLRYIDPQNMKEMFTTNKVKEIFPVDLYIGGKEHAVLHLYYARFISHFLHSEGLLPSMEPFKQLLVQGMVLGKTYQVKKTQKYLKADEIEENAGEYVEKSTKEPVIVSWDKMSKSKYNGIDPLVFVEKYGIDTTRLFILADQAPTSDKRCNHDTIPGILNWQSRLWKTVKTFTDYRNNVTLEELQAQPTDPKFAQDDEYMFDSRNYFLKSVTFNIIGSQQLSIAISRLQGLTNSIRKVSVECMKKSREYERALAAQIIMLAPFAPHFASELWSAFSTVKHHLIDKNEIELDKDVMEQKWPEIDINYKMAVEVRINGALCTKIRIPKYETDKLSLEAALNLIENEPTVQKRLKKHKIDEFRLLSREGCDPKIFISTKKNIVTVPV</sequence>
<dbReference type="SUPFAM" id="SSF52374">
    <property type="entry name" value="Nucleotidylyl transferase"/>
    <property type="match status" value="1"/>
</dbReference>
<keyword evidence="4 11" id="KW-0436">Ligase</keyword>
<evidence type="ECO:0000313" key="15">
    <source>
        <dbReference type="Proteomes" id="UP000053105"/>
    </source>
</evidence>
<dbReference type="STRING" id="166423.A0A0M9A1B2"/>
<evidence type="ECO:0000259" key="13">
    <source>
        <dbReference type="Pfam" id="PF08264"/>
    </source>
</evidence>
<keyword evidence="15" id="KW-1185">Reference proteome</keyword>
<reference evidence="14 15" key="1">
    <citation type="submission" date="2015-07" db="EMBL/GenBank/DDBJ databases">
        <title>The genome of Melipona quadrifasciata.</title>
        <authorList>
            <person name="Pan H."/>
            <person name="Kapheim K."/>
        </authorList>
    </citation>
    <scope>NUCLEOTIDE SEQUENCE [LARGE SCALE GENOMIC DNA]</scope>
    <source>
        <strain evidence="14">0111107301</strain>
        <tissue evidence="14">Whole body</tissue>
    </source>
</reference>
<keyword evidence="8 11" id="KW-0030">Aminoacyl-tRNA synthetase</keyword>
<dbReference type="OrthoDB" id="15954at2759"/>
<dbReference type="FunFam" id="3.40.50.620:FF:000100">
    <property type="entry name" value="probable leucine--tRNA ligase, mitochondrial"/>
    <property type="match status" value="1"/>
</dbReference>
<dbReference type="FunFam" id="3.40.50.620:FF:000060">
    <property type="entry name" value="Leucine--tRNA ligase"/>
    <property type="match status" value="1"/>
</dbReference>
<keyword evidence="7 11" id="KW-0648">Protein biosynthesis</keyword>
<feature type="domain" description="Aminoacyl-tRNA synthetase class Ia" evidence="12">
    <location>
        <begin position="47"/>
        <end position="249"/>
    </location>
</feature>
<evidence type="ECO:0000256" key="2">
    <source>
        <dbReference type="ARBA" id="ARBA00005594"/>
    </source>
</evidence>
<organism evidence="14 15">
    <name type="scientific">Melipona quadrifasciata</name>
    <dbReference type="NCBI Taxonomy" id="166423"/>
    <lineage>
        <taxon>Eukaryota</taxon>
        <taxon>Metazoa</taxon>
        <taxon>Ecdysozoa</taxon>
        <taxon>Arthropoda</taxon>
        <taxon>Hexapoda</taxon>
        <taxon>Insecta</taxon>
        <taxon>Pterygota</taxon>
        <taxon>Neoptera</taxon>
        <taxon>Endopterygota</taxon>
        <taxon>Hymenoptera</taxon>
        <taxon>Apocrita</taxon>
        <taxon>Aculeata</taxon>
        <taxon>Apoidea</taxon>
        <taxon>Anthophila</taxon>
        <taxon>Apidae</taxon>
        <taxon>Melipona</taxon>
    </lineage>
</organism>
<dbReference type="InterPro" id="IPR014729">
    <property type="entry name" value="Rossmann-like_a/b/a_fold"/>
</dbReference>
<dbReference type="GO" id="GO:0002161">
    <property type="term" value="F:aminoacyl-tRNA deacylase activity"/>
    <property type="evidence" value="ECO:0007669"/>
    <property type="project" value="InterPro"/>
</dbReference>
<dbReference type="InterPro" id="IPR002302">
    <property type="entry name" value="Leu-tRNA-ligase"/>
</dbReference>
<name>A0A0M9A1B2_9HYME</name>
<dbReference type="PANTHER" id="PTHR43740:SF2">
    <property type="entry name" value="LEUCINE--TRNA LIGASE, MITOCHONDRIAL"/>
    <property type="match status" value="1"/>
</dbReference>
<protein>
    <recommendedName>
        <fullName evidence="3">leucine--tRNA ligase</fullName>
        <ecNumber evidence="3">6.1.1.4</ecNumber>
    </recommendedName>
    <alternativeName>
        <fullName evidence="9">Leucyl-tRNA synthetase</fullName>
    </alternativeName>
</protein>
<dbReference type="GO" id="GO:0005524">
    <property type="term" value="F:ATP binding"/>
    <property type="evidence" value="ECO:0007669"/>
    <property type="project" value="UniProtKB-KW"/>
</dbReference>
<keyword evidence="5 11" id="KW-0547">Nucleotide-binding</keyword>
<dbReference type="Gene3D" id="3.40.50.620">
    <property type="entry name" value="HUPs"/>
    <property type="match status" value="2"/>
</dbReference>
<dbReference type="CDD" id="cd00812">
    <property type="entry name" value="LeuRS_core"/>
    <property type="match status" value="1"/>
</dbReference>
<gene>
    <name evidence="14" type="ORF">WN51_00259</name>
</gene>
<keyword evidence="6 11" id="KW-0067">ATP-binding</keyword>
<proteinExistence type="inferred from homology"/>
<evidence type="ECO:0000256" key="6">
    <source>
        <dbReference type="ARBA" id="ARBA00022840"/>
    </source>
</evidence>
<dbReference type="Proteomes" id="UP000053105">
    <property type="component" value="Unassembled WGS sequence"/>
</dbReference>
<dbReference type="Pfam" id="PF00133">
    <property type="entry name" value="tRNA-synt_1"/>
    <property type="match status" value="2"/>
</dbReference>
<comment type="subcellular location">
    <subcellularLocation>
        <location evidence="1">Mitochondrion</location>
    </subcellularLocation>
</comment>
<dbReference type="FunFam" id="1.10.730.10:FF:000002">
    <property type="entry name" value="Leucine--tRNA ligase"/>
    <property type="match status" value="1"/>
</dbReference>
<evidence type="ECO:0000256" key="9">
    <source>
        <dbReference type="ARBA" id="ARBA00030520"/>
    </source>
</evidence>
<dbReference type="GO" id="GO:0004823">
    <property type="term" value="F:leucine-tRNA ligase activity"/>
    <property type="evidence" value="ECO:0007669"/>
    <property type="project" value="UniProtKB-EC"/>
</dbReference>
<dbReference type="Gene3D" id="1.10.730.10">
    <property type="entry name" value="Isoleucyl-tRNA Synthetase, Domain 1"/>
    <property type="match status" value="1"/>
</dbReference>
<accession>A0A0M9A1B2</accession>
<dbReference type="InterPro" id="IPR009008">
    <property type="entry name" value="Val/Leu/Ile-tRNA-synth_edit"/>
</dbReference>
<dbReference type="SUPFAM" id="SSF50677">
    <property type="entry name" value="ValRS/IleRS/LeuRS editing domain"/>
    <property type="match status" value="1"/>
</dbReference>
<evidence type="ECO:0000256" key="3">
    <source>
        <dbReference type="ARBA" id="ARBA00013164"/>
    </source>
</evidence>
<evidence type="ECO:0000256" key="11">
    <source>
        <dbReference type="RuleBase" id="RU363035"/>
    </source>
</evidence>
<dbReference type="InterPro" id="IPR001412">
    <property type="entry name" value="aa-tRNA-synth_I_CS"/>
</dbReference>
<dbReference type="Pfam" id="PF08264">
    <property type="entry name" value="Anticodon_1"/>
    <property type="match status" value="1"/>
</dbReference>
<dbReference type="EMBL" id="KQ435791">
    <property type="protein sequence ID" value="KOX74356.1"/>
    <property type="molecule type" value="Genomic_DNA"/>
</dbReference>
<evidence type="ECO:0000256" key="5">
    <source>
        <dbReference type="ARBA" id="ARBA00022741"/>
    </source>
</evidence>
<dbReference type="InterPro" id="IPR009080">
    <property type="entry name" value="tRNAsynth_Ia_anticodon-bd"/>
</dbReference>
<dbReference type="InterPro" id="IPR013155">
    <property type="entry name" value="M/V/L/I-tRNA-synth_anticd-bd"/>
</dbReference>
<evidence type="ECO:0000256" key="8">
    <source>
        <dbReference type="ARBA" id="ARBA00023146"/>
    </source>
</evidence>
<dbReference type="GO" id="GO:0006429">
    <property type="term" value="P:leucyl-tRNA aminoacylation"/>
    <property type="evidence" value="ECO:0007669"/>
    <property type="project" value="InterPro"/>
</dbReference>
<evidence type="ECO:0000256" key="4">
    <source>
        <dbReference type="ARBA" id="ARBA00022598"/>
    </source>
</evidence>
<dbReference type="GO" id="GO:0005739">
    <property type="term" value="C:mitochondrion"/>
    <property type="evidence" value="ECO:0007669"/>
    <property type="project" value="UniProtKB-SubCell"/>
</dbReference>
<dbReference type="PROSITE" id="PS00178">
    <property type="entry name" value="AA_TRNA_LIGASE_I"/>
    <property type="match status" value="1"/>
</dbReference>
<evidence type="ECO:0000256" key="7">
    <source>
        <dbReference type="ARBA" id="ARBA00022917"/>
    </source>
</evidence>
<evidence type="ECO:0000256" key="10">
    <source>
        <dbReference type="ARBA" id="ARBA00047469"/>
    </source>
</evidence>
<dbReference type="EC" id="6.1.1.4" evidence="3"/>
<dbReference type="PRINTS" id="PR00985">
    <property type="entry name" value="TRNASYNTHLEU"/>
</dbReference>
<comment type="similarity">
    <text evidence="2 11">Belongs to the class-I aminoacyl-tRNA synthetase family.</text>
</comment>
<dbReference type="AlphaFoldDB" id="A0A0M9A1B2"/>
<feature type="domain" description="Aminoacyl-tRNA synthetase class Ia" evidence="12">
    <location>
        <begin position="409"/>
        <end position="567"/>
    </location>
</feature>
<dbReference type="GO" id="GO:0032543">
    <property type="term" value="P:mitochondrial translation"/>
    <property type="evidence" value="ECO:0007669"/>
    <property type="project" value="TreeGrafter"/>
</dbReference>
<dbReference type="InterPro" id="IPR002300">
    <property type="entry name" value="aa-tRNA-synth_Ia"/>
</dbReference>